<dbReference type="InterPro" id="IPR041373">
    <property type="entry name" value="RT_RNaseH"/>
</dbReference>
<evidence type="ECO:0000259" key="12">
    <source>
        <dbReference type="PROSITE" id="PS50878"/>
    </source>
</evidence>
<keyword evidence="9" id="KW-0695">RNA-directed DNA polymerase</keyword>
<dbReference type="Pfam" id="PF00665">
    <property type="entry name" value="rve"/>
    <property type="match status" value="1"/>
</dbReference>
<dbReference type="CDD" id="cd00303">
    <property type="entry name" value="retropepsin_like"/>
    <property type="match status" value="1"/>
</dbReference>
<dbReference type="Proteomes" id="UP000472272">
    <property type="component" value="Unplaced"/>
</dbReference>
<evidence type="ECO:0000256" key="3">
    <source>
        <dbReference type="ARBA" id="ARBA00012493"/>
    </source>
</evidence>
<dbReference type="FunFam" id="3.10.20.370:FF:000003">
    <property type="entry name" value="Transposon Tf2-6 polyprotein"/>
    <property type="match status" value="1"/>
</dbReference>
<dbReference type="Pfam" id="PF17917">
    <property type="entry name" value="RT_RNaseH"/>
    <property type="match status" value="1"/>
</dbReference>
<evidence type="ECO:0000256" key="1">
    <source>
        <dbReference type="ARBA" id="ARBA00010879"/>
    </source>
</evidence>
<evidence type="ECO:0000256" key="2">
    <source>
        <dbReference type="ARBA" id="ARBA00012180"/>
    </source>
</evidence>
<keyword evidence="7" id="KW-0255">Endonuclease</keyword>
<dbReference type="EC" id="3.1.26.4" evidence="2"/>
<dbReference type="GO" id="GO:0003964">
    <property type="term" value="F:RNA-directed DNA polymerase activity"/>
    <property type="evidence" value="ECO:0007669"/>
    <property type="project" value="UniProtKB-KW"/>
</dbReference>
<dbReference type="InterPro" id="IPR000477">
    <property type="entry name" value="RT_dom"/>
</dbReference>
<dbReference type="InterPro" id="IPR012337">
    <property type="entry name" value="RNaseH-like_sf"/>
</dbReference>
<dbReference type="InterPro" id="IPR050951">
    <property type="entry name" value="Retrovirus_Pol_polyprotein"/>
</dbReference>
<dbReference type="GO" id="GO:0003676">
    <property type="term" value="F:nucleic acid binding"/>
    <property type="evidence" value="ECO:0007669"/>
    <property type="project" value="InterPro"/>
</dbReference>
<dbReference type="GeneTree" id="ENSGT01040000240511"/>
<dbReference type="EC" id="2.7.7.49" evidence="3"/>
<keyword evidence="15" id="KW-1185">Reference proteome</keyword>
<dbReference type="GO" id="GO:0004523">
    <property type="term" value="F:RNA-DNA hybrid ribonuclease activity"/>
    <property type="evidence" value="ECO:0007669"/>
    <property type="project" value="UniProtKB-EC"/>
</dbReference>
<dbReference type="FunFam" id="1.10.340.70:FF:000001">
    <property type="entry name" value="Retrovirus-related Pol polyprotein from transposon gypsy-like Protein"/>
    <property type="match status" value="1"/>
</dbReference>
<dbReference type="Pfam" id="PF08284">
    <property type="entry name" value="RVP_2"/>
    <property type="match status" value="1"/>
</dbReference>
<dbReference type="SUPFAM" id="SSF50630">
    <property type="entry name" value="Acid proteases"/>
    <property type="match status" value="1"/>
</dbReference>
<dbReference type="PROSITE" id="PS50994">
    <property type="entry name" value="INTEGRASE"/>
    <property type="match status" value="1"/>
</dbReference>
<dbReference type="InterPro" id="IPR041588">
    <property type="entry name" value="Integrase_H2C2"/>
</dbReference>
<feature type="domain" description="Reverse transcriptase" evidence="12">
    <location>
        <begin position="264"/>
        <end position="445"/>
    </location>
</feature>
<reference evidence="14" key="1">
    <citation type="submission" date="2025-08" db="UniProtKB">
        <authorList>
            <consortium name="Ensembl"/>
        </authorList>
    </citation>
    <scope>IDENTIFICATION</scope>
</reference>
<dbReference type="PROSITE" id="PS50878">
    <property type="entry name" value="RT_POL"/>
    <property type="match status" value="1"/>
</dbReference>
<dbReference type="Gene3D" id="3.30.420.10">
    <property type="entry name" value="Ribonuclease H-like superfamily/Ribonuclease H"/>
    <property type="match status" value="1"/>
</dbReference>
<dbReference type="Ensembl" id="ENSPMRT00000032091.1">
    <property type="protein sequence ID" value="ENSPMRP00000030263.1"/>
    <property type="gene ID" value="ENSPMRG00000019567.1"/>
</dbReference>
<dbReference type="SUPFAM" id="SSF53098">
    <property type="entry name" value="Ribonuclease H-like"/>
    <property type="match status" value="1"/>
</dbReference>
<dbReference type="Gene3D" id="3.10.10.10">
    <property type="entry name" value="HIV Type 1 Reverse Transcriptase, subunit A, domain 1"/>
    <property type="match status" value="1"/>
</dbReference>
<dbReference type="InterPro" id="IPR043128">
    <property type="entry name" value="Rev_trsase/Diguanyl_cyclase"/>
</dbReference>
<dbReference type="InterPro" id="IPR021109">
    <property type="entry name" value="Peptidase_aspartic_dom_sf"/>
</dbReference>
<evidence type="ECO:0000313" key="14">
    <source>
        <dbReference type="Ensembl" id="ENSPMRP00000030263.1"/>
    </source>
</evidence>
<organism evidence="14 15">
    <name type="scientific">Podarcis muralis</name>
    <name type="common">Wall lizard</name>
    <name type="synonym">Lacerta muralis</name>
    <dbReference type="NCBI Taxonomy" id="64176"/>
    <lineage>
        <taxon>Eukaryota</taxon>
        <taxon>Metazoa</taxon>
        <taxon>Chordata</taxon>
        <taxon>Craniata</taxon>
        <taxon>Vertebrata</taxon>
        <taxon>Euteleostomi</taxon>
        <taxon>Lepidosauria</taxon>
        <taxon>Squamata</taxon>
        <taxon>Bifurcata</taxon>
        <taxon>Unidentata</taxon>
        <taxon>Episquamata</taxon>
        <taxon>Laterata</taxon>
        <taxon>Lacertibaenia</taxon>
        <taxon>Lacertidae</taxon>
        <taxon>Podarcis</taxon>
    </lineage>
</organism>
<evidence type="ECO:0000256" key="10">
    <source>
        <dbReference type="ARBA" id="ARBA00039658"/>
    </source>
</evidence>
<evidence type="ECO:0000313" key="15">
    <source>
        <dbReference type="Proteomes" id="UP000472272"/>
    </source>
</evidence>
<evidence type="ECO:0000256" key="6">
    <source>
        <dbReference type="ARBA" id="ARBA00022722"/>
    </source>
</evidence>
<dbReference type="OMA" id="GMMANIK"/>
<feature type="domain" description="Integrase catalytic" evidence="13">
    <location>
        <begin position="808"/>
        <end position="967"/>
    </location>
</feature>
<evidence type="ECO:0000256" key="8">
    <source>
        <dbReference type="ARBA" id="ARBA00022801"/>
    </source>
</evidence>
<dbReference type="FunFam" id="3.30.420.10:FF:000032">
    <property type="entry name" value="Retrovirus-related Pol polyprotein from transposon 297-like Protein"/>
    <property type="match status" value="1"/>
</dbReference>
<evidence type="ECO:0000256" key="9">
    <source>
        <dbReference type="ARBA" id="ARBA00022918"/>
    </source>
</evidence>
<dbReference type="Gene3D" id="3.30.70.270">
    <property type="match status" value="2"/>
</dbReference>
<evidence type="ECO:0000256" key="5">
    <source>
        <dbReference type="ARBA" id="ARBA00022695"/>
    </source>
</evidence>
<dbReference type="InterPro" id="IPR001584">
    <property type="entry name" value="Integrase_cat-core"/>
</dbReference>
<dbReference type="CDD" id="cd01647">
    <property type="entry name" value="RT_LTR"/>
    <property type="match status" value="1"/>
</dbReference>
<name>A0A670JY61_PODMU</name>
<keyword evidence="6" id="KW-0540">Nuclease</keyword>
<dbReference type="CDD" id="cd09274">
    <property type="entry name" value="RNase_HI_RT_Ty3"/>
    <property type="match status" value="1"/>
</dbReference>
<evidence type="ECO:0000256" key="7">
    <source>
        <dbReference type="ARBA" id="ARBA00022759"/>
    </source>
</evidence>
<evidence type="ECO:0000256" key="11">
    <source>
        <dbReference type="SAM" id="MobiDB-lite"/>
    </source>
</evidence>
<dbReference type="Pfam" id="PF17921">
    <property type="entry name" value="Integrase_H2C2"/>
    <property type="match status" value="1"/>
</dbReference>
<feature type="region of interest" description="Disordered" evidence="11">
    <location>
        <begin position="1"/>
        <end position="47"/>
    </location>
</feature>
<accession>A0A670JY61</accession>
<evidence type="ECO:0000256" key="4">
    <source>
        <dbReference type="ARBA" id="ARBA00022679"/>
    </source>
</evidence>
<keyword evidence="4" id="KW-0808">Transferase</keyword>
<keyword evidence="5" id="KW-0548">Nucleotidyltransferase</keyword>
<dbReference type="Gene3D" id="1.10.340.70">
    <property type="match status" value="1"/>
</dbReference>
<keyword evidence="8" id="KW-0378">Hydrolase</keyword>
<proteinExistence type="inferred from homology"/>
<sequence>MGVSIWSRHERRQLPRGTASGKRMSPAGNGSLQPGGEAIEGSHAEPPIPGLTVKVQLQLPNGHSVQVEALLDSGASADFIDQKLVQEHKIALLPLSFPLRVKTIDGRPLLSGEVTYETPPMRMDMGHHSETRAFHVTKLAGHPMVLGTSWLNRHNPVIAWHQRSLVFGSIYCMTHCLGQKGKISVEVMGTEVEGKLMGNESEIPSQYMAYQDVFCEKEADKLPPHRPYDCKIDLVPGAQLPPSKIYAMSEVESAALREFLQKNLQRGFIRESTASGGAPVFFVKKKGEEGAPRLVCDFRILNSQMKPRVCPLPRIDDLLERVRSAKVFTKLDLRGAYNLIRVREGDEWKTSFCTKYGAFEFLVMPFGLQNGSGVFQTFINHVLAGILDQFCVSYLDDLLIYSESMEEHVKHVTQVLERLRTNRLYVKLEKCKFHTQKVEFLGYCISHKGVHMDPSKVQAVVEWEAPKTKKDLQRFLGFANFYRKFIGNYSKITVPLTDCLRGKGPFRWTEEAQKAFDKLKVVFASEKYLMHLDPSKRIKVETDASDRAIGAILLQQDKEGDWRPCAFYSRKLNQTEQNYTIFDKELLAVHTAFKVWRHFLEGASHQLVVQTDHKNLEYWRTARQLNQRQIRWAEFFAGFNFRIEYIPGHQNIRADALSRKPEYMEGEAPPKLREMLRSDQWGCAAVVVDGREFQQLTVTDEFAQKKMEELRKGRGEEEGFKEKDGLLYRRGVLYVPAGELRGKVLRQHHDNPTAGHFGREKTLYRITRQFWWPKLREEVTQYVRGCEVCQRAKAPRAAPAGLLQPMPTPGRPWDVVSMDFITDLPSSHRQTVIFVVVDMLTKMAHFIPCTKIPTAQETAKMFLDNIFRLHGMPSQIISDRGAQFTSQFWKRLMQLLDVELSLTSARHPQTNGEAERTNATLQQYLRCYAGYQQSGWLEKLSLAEFAYNNAMHVSTGRAPFVANYGLHPRAFPGQEEIENQGDWDLSK</sequence>
<reference evidence="14" key="2">
    <citation type="submission" date="2025-09" db="UniProtKB">
        <authorList>
            <consortium name="Ensembl"/>
        </authorList>
    </citation>
    <scope>IDENTIFICATION</scope>
</reference>
<comment type="similarity">
    <text evidence="1">Belongs to the beta type-B retroviral polymerase family. HERV class-II K(HML-2) pol subfamily.</text>
</comment>
<dbReference type="FunFam" id="3.30.70.270:FF:000020">
    <property type="entry name" value="Transposon Tf2-6 polyprotein-like Protein"/>
    <property type="match status" value="1"/>
</dbReference>
<dbReference type="AlphaFoldDB" id="A0A670JY61"/>
<dbReference type="GO" id="GO:0015074">
    <property type="term" value="P:DNA integration"/>
    <property type="evidence" value="ECO:0007669"/>
    <property type="project" value="InterPro"/>
</dbReference>
<dbReference type="InterPro" id="IPR036397">
    <property type="entry name" value="RNaseH_sf"/>
</dbReference>
<dbReference type="Gene3D" id="2.40.70.10">
    <property type="entry name" value="Acid Proteases"/>
    <property type="match status" value="1"/>
</dbReference>
<dbReference type="PANTHER" id="PTHR37984">
    <property type="entry name" value="PROTEIN CBG26694"/>
    <property type="match status" value="1"/>
</dbReference>
<protein>
    <recommendedName>
        <fullName evidence="10">Gypsy retrotransposon integrase-like protein 1</fullName>
        <ecNumber evidence="3">2.7.7.49</ecNumber>
        <ecNumber evidence="2">3.1.26.4</ecNumber>
    </recommendedName>
</protein>
<dbReference type="PANTHER" id="PTHR37984:SF5">
    <property type="entry name" value="PROTEIN NYNRIN-LIKE"/>
    <property type="match status" value="1"/>
</dbReference>
<dbReference type="SUPFAM" id="SSF56672">
    <property type="entry name" value="DNA/RNA polymerases"/>
    <property type="match status" value="1"/>
</dbReference>
<dbReference type="InterPro" id="IPR043502">
    <property type="entry name" value="DNA/RNA_pol_sf"/>
</dbReference>
<dbReference type="Pfam" id="PF00078">
    <property type="entry name" value="RVT_1"/>
    <property type="match status" value="1"/>
</dbReference>
<evidence type="ECO:0000259" key="13">
    <source>
        <dbReference type="PROSITE" id="PS50994"/>
    </source>
</evidence>